<comment type="catalytic activity">
    <reaction evidence="5 6">
        <text>O-phospho-L-threonyl-[protein] + H2O = L-threonyl-[protein] + phosphate</text>
        <dbReference type="Rhea" id="RHEA:47004"/>
        <dbReference type="Rhea" id="RHEA-COMP:11060"/>
        <dbReference type="Rhea" id="RHEA-COMP:11605"/>
        <dbReference type="ChEBI" id="CHEBI:15377"/>
        <dbReference type="ChEBI" id="CHEBI:30013"/>
        <dbReference type="ChEBI" id="CHEBI:43474"/>
        <dbReference type="ChEBI" id="CHEBI:61977"/>
        <dbReference type="EC" id="3.1.3.16"/>
    </reaction>
</comment>
<evidence type="ECO:0000256" key="4">
    <source>
        <dbReference type="ARBA" id="ARBA00047761"/>
    </source>
</evidence>
<gene>
    <name evidence="8" type="ORF">L203_100026</name>
</gene>
<feature type="region of interest" description="Disordered" evidence="7">
    <location>
        <begin position="215"/>
        <end position="245"/>
    </location>
</feature>
<dbReference type="VEuPathDB" id="FungiDB:L203_00317"/>
<protein>
    <recommendedName>
        <fullName evidence="6">RNA polymerase II subunit A C-terminal domain phosphatase</fullName>
        <ecNumber evidence="6">3.1.3.16</ecNumber>
    </recommendedName>
</protein>
<dbReference type="SMART" id="SM00577">
    <property type="entry name" value="CPDc"/>
    <property type="match status" value="1"/>
</dbReference>
<evidence type="ECO:0000256" key="5">
    <source>
        <dbReference type="ARBA" id="ARBA00048336"/>
    </source>
</evidence>
<evidence type="ECO:0000313" key="8">
    <source>
        <dbReference type="EMBL" id="WVN84890.1"/>
    </source>
</evidence>
<dbReference type="InterPro" id="IPR036420">
    <property type="entry name" value="BRCT_dom_sf"/>
</dbReference>
<evidence type="ECO:0000256" key="2">
    <source>
        <dbReference type="ARBA" id="ARBA00022801"/>
    </source>
</evidence>
<dbReference type="EC" id="3.1.3.16" evidence="6"/>
<dbReference type="InterPro" id="IPR004274">
    <property type="entry name" value="FCP1_dom"/>
</dbReference>
<dbReference type="SUPFAM" id="SSF52113">
    <property type="entry name" value="BRCT domain"/>
    <property type="match status" value="1"/>
</dbReference>
<dbReference type="AlphaFoldDB" id="A0A1E3J2F9"/>
<keyword evidence="3 6" id="KW-0539">Nucleus</keyword>
<dbReference type="InterPro" id="IPR039189">
    <property type="entry name" value="Fcp1"/>
</dbReference>
<comment type="function">
    <text evidence="6">This promotes the activity of RNA polymerase II.</text>
</comment>
<feature type="region of interest" description="Disordered" evidence="7">
    <location>
        <begin position="49"/>
        <end position="69"/>
    </location>
</feature>
<keyword evidence="2 6" id="KW-0378">Hydrolase</keyword>
<dbReference type="RefSeq" id="XP_066065591.1">
    <property type="nucleotide sequence ID" value="XM_066209494.1"/>
</dbReference>
<dbReference type="Proteomes" id="UP000094043">
    <property type="component" value="Chromosome 1"/>
</dbReference>
<dbReference type="Pfam" id="PF00533">
    <property type="entry name" value="BRCT"/>
    <property type="match status" value="1"/>
</dbReference>
<feature type="compositionally biased region" description="Basic and acidic residues" evidence="7">
    <location>
        <begin position="234"/>
        <end position="245"/>
    </location>
</feature>
<accession>A0A1E3J2F9</accession>
<comment type="subcellular location">
    <subcellularLocation>
        <location evidence="1 6">Nucleus</location>
    </subcellularLocation>
</comment>
<dbReference type="PROSITE" id="PS50969">
    <property type="entry name" value="FCP1"/>
    <property type="match status" value="1"/>
</dbReference>
<proteinExistence type="predicted"/>
<dbReference type="PANTHER" id="PTHR23081:SF36">
    <property type="entry name" value="RNA POLYMERASE II SUBUNIT A C-TERMINAL DOMAIN PHOSPHATASE"/>
    <property type="match status" value="1"/>
</dbReference>
<evidence type="ECO:0000256" key="1">
    <source>
        <dbReference type="ARBA" id="ARBA00004123"/>
    </source>
</evidence>
<name>A0A1E3J2F9_9TREE</name>
<sequence>MTDPPTSLSLPSSFPYPITITRIVAAPGQTIKRGTRLLEYTFMSVTKRSGKEQRKLGGSEWDKEKLEDNKNDMSGTWESLIEGELIEWKDIKVGMVIEKRDSDRPLLTVRQPCSHPVQLHGMCGLCGADLIEDDYLSAPANRAGPSRHQDGYEIAHDAMGVTVSKNEAQRLENLSRNALLSARRLSLIVDLDQTIIHTTVDPTVGEWLDEIQSSLEHQEEDTTSPVSPSLDASKTTETRKNPNAEALKDVARFQIADDFPSGYVKMQGNGQGEARWYFTKPRPGLKRFLQDMSKFYEMHVYTMGTRIYADAICNVIDPEGEIFSGRILSRDESGSFSTKNLKRLFPTDTSMVVVIDDRSDVWGDCPNLVKVVPYDFFLGIGDINASFLPKNNSAPLPSSAVINSSSSISQSSTASTTLSPLNFTTPEDVAGVSVVSEEEVAIEPTREEELVLKTKLLDQVSESRPLAKLQEKLEKENLVELEAKGNLQNEEERIRNNTQASPAKTRKPLLNANDYELLRIAEILSEVHQRFYSAFDAIQDWNDSKKLPMSCDVEFIIPEIKSEVLEGCNIVFSGMIPREVEPSTTQVWQTAESFGALLTTNLTPRTTHLVTALLNTEKTYRASKMSGVKIVWGEWFWDSVALWKRMDEGKYLVRKGEVESTGGLREQDVSSSENKRSVSPTEHENSHSDSEGEEDMDDPTQVGSGWDELADKEWEEFMADEDDWSDSGSTAENYHRNRTEGNLKTQNRSVPSTPSTPSKKRVRYADEEALPLENFKDPSPIGLAEIPPSKRQKPSLALIVPNAEHISEENFEEEVEEDSRSIAGTDDDDERDDEFALLLMDSLADEAEKEVENEGT</sequence>
<keyword evidence="9" id="KW-1185">Reference proteome</keyword>
<reference evidence="8" key="1">
    <citation type="submission" date="2016-06" db="EMBL/GenBank/DDBJ databases">
        <authorList>
            <person name="Cuomo C."/>
            <person name="Litvintseva A."/>
            <person name="Heitman J."/>
            <person name="Chen Y."/>
            <person name="Sun S."/>
            <person name="Springer D."/>
            <person name="Dromer F."/>
            <person name="Young S."/>
            <person name="Zeng Q."/>
            <person name="Chapman S."/>
            <person name="Gujja S."/>
            <person name="Saif S."/>
            <person name="Birren B."/>
        </authorList>
    </citation>
    <scope>NUCLEOTIDE SEQUENCE</scope>
    <source>
        <strain evidence="8">CBS 7841</strain>
    </source>
</reference>
<dbReference type="GO" id="GO:0008420">
    <property type="term" value="F:RNA polymerase II CTD heptapeptide repeat phosphatase activity"/>
    <property type="evidence" value="ECO:0007669"/>
    <property type="project" value="UniProtKB-UniRule"/>
</dbReference>
<evidence type="ECO:0000256" key="7">
    <source>
        <dbReference type="SAM" id="MobiDB-lite"/>
    </source>
</evidence>
<organism evidence="8 9">
    <name type="scientific">Cryptococcus depauperatus CBS 7841</name>
    <dbReference type="NCBI Taxonomy" id="1295531"/>
    <lineage>
        <taxon>Eukaryota</taxon>
        <taxon>Fungi</taxon>
        <taxon>Dikarya</taxon>
        <taxon>Basidiomycota</taxon>
        <taxon>Agaricomycotina</taxon>
        <taxon>Tremellomycetes</taxon>
        <taxon>Tremellales</taxon>
        <taxon>Cryptococcaceae</taxon>
        <taxon>Cryptococcus</taxon>
    </lineage>
</organism>
<dbReference type="Gene3D" id="3.40.50.10190">
    <property type="entry name" value="BRCT domain"/>
    <property type="match status" value="1"/>
</dbReference>
<reference evidence="8" key="2">
    <citation type="journal article" date="2022" name="Elife">
        <title>Obligate sexual reproduction of a homothallic fungus closely related to the Cryptococcus pathogenic species complex.</title>
        <authorList>
            <person name="Passer A.R."/>
            <person name="Clancey S.A."/>
            <person name="Shea T."/>
            <person name="David-Palma M."/>
            <person name="Averette A.F."/>
            <person name="Boekhout T."/>
            <person name="Porcel B.M."/>
            <person name="Nowrousian M."/>
            <person name="Cuomo C.A."/>
            <person name="Sun S."/>
            <person name="Heitman J."/>
            <person name="Coelho M.A."/>
        </authorList>
    </citation>
    <scope>NUCLEOTIDE SEQUENCE</scope>
    <source>
        <strain evidence="8">CBS 7841</strain>
    </source>
</reference>
<dbReference type="SUPFAM" id="SSF56784">
    <property type="entry name" value="HAD-like"/>
    <property type="match status" value="1"/>
</dbReference>
<evidence type="ECO:0000256" key="3">
    <source>
        <dbReference type="ARBA" id="ARBA00023242"/>
    </source>
</evidence>
<feature type="compositionally biased region" description="Polar residues" evidence="7">
    <location>
        <begin position="223"/>
        <end position="233"/>
    </location>
</feature>
<dbReference type="GO" id="GO:0005634">
    <property type="term" value="C:nucleus"/>
    <property type="evidence" value="ECO:0007669"/>
    <property type="project" value="UniProtKB-SubCell"/>
</dbReference>
<dbReference type="OrthoDB" id="10249888at2759"/>
<dbReference type="KEGG" id="cdep:91084242"/>
<dbReference type="PANTHER" id="PTHR23081">
    <property type="entry name" value="RNA POLYMERASE II CTD PHOSPHATASE"/>
    <property type="match status" value="1"/>
</dbReference>
<feature type="region of interest" description="Disordered" evidence="7">
    <location>
        <begin position="659"/>
        <end position="705"/>
    </location>
</feature>
<dbReference type="NCBIfam" id="TIGR02250">
    <property type="entry name" value="FCP1_euk"/>
    <property type="match status" value="1"/>
</dbReference>
<dbReference type="SMART" id="SM00292">
    <property type="entry name" value="BRCT"/>
    <property type="match status" value="1"/>
</dbReference>
<feature type="region of interest" description="Disordered" evidence="7">
    <location>
        <begin position="720"/>
        <end position="833"/>
    </location>
</feature>
<dbReference type="GeneID" id="91084242"/>
<dbReference type="Gene3D" id="3.40.50.1000">
    <property type="entry name" value="HAD superfamily/HAD-like"/>
    <property type="match status" value="1"/>
</dbReference>
<reference evidence="8" key="3">
    <citation type="submission" date="2024-01" db="EMBL/GenBank/DDBJ databases">
        <authorList>
            <person name="Coelho M.A."/>
            <person name="David-Palma M."/>
            <person name="Shea T."/>
            <person name="Sun S."/>
            <person name="Cuomo C.A."/>
            <person name="Heitman J."/>
        </authorList>
    </citation>
    <scope>NUCLEOTIDE SEQUENCE</scope>
    <source>
        <strain evidence="8">CBS 7841</strain>
    </source>
</reference>
<dbReference type="CDD" id="cd07521">
    <property type="entry name" value="HAD_FCP1-like"/>
    <property type="match status" value="1"/>
</dbReference>
<dbReference type="Pfam" id="PF03031">
    <property type="entry name" value="NIF"/>
    <property type="match status" value="1"/>
</dbReference>
<feature type="compositionally biased region" description="Basic and acidic residues" evidence="7">
    <location>
        <begin position="665"/>
        <end position="690"/>
    </location>
</feature>
<feature type="compositionally biased region" description="Low complexity" evidence="7">
    <location>
        <begin position="748"/>
        <end position="757"/>
    </location>
</feature>
<dbReference type="InterPro" id="IPR023214">
    <property type="entry name" value="HAD_sf"/>
</dbReference>
<evidence type="ECO:0000313" key="9">
    <source>
        <dbReference type="Proteomes" id="UP000094043"/>
    </source>
</evidence>
<dbReference type="InterPro" id="IPR001357">
    <property type="entry name" value="BRCT_dom"/>
</dbReference>
<dbReference type="CDD" id="cd17729">
    <property type="entry name" value="BRCT_CTDP1"/>
    <property type="match status" value="1"/>
</dbReference>
<dbReference type="InterPro" id="IPR036412">
    <property type="entry name" value="HAD-like_sf"/>
</dbReference>
<dbReference type="InterPro" id="IPR011947">
    <property type="entry name" value="FCP1_euk"/>
</dbReference>
<dbReference type="PROSITE" id="PS50172">
    <property type="entry name" value="BRCT"/>
    <property type="match status" value="1"/>
</dbReference>
<comment type="catalytic activity">
    <reaction evidence="4 6">
        <text>O-phospho-L-seryl-[protein] + H2O = L-seryl-[protein] + phosphate</text>
        <dbReference type="Rhea" id="RHEA:20629"/>
        <dbReference type="Rhea" id="RHEA-COMP:9863"/>
        <dbReference type="Rhea" id="RHEA-COMP:11604"/>
        <dbReference type="ChEBI" id="CHEBI:15377"/>
        <dbReference type="ChEBI" id="CHEBI:29999"/>
        <dbReference type="ChEBI" id="CHEBI:43474"/>
        <dbReference type="ChEBI" id="CHEBI:83421"/>
        <dbReference type="EC" id="3.1.3.16"/>
    </reaction>
</comment>
<evidence type="ECO:0000256" key="6">
    <source>
        <dbReference type="RuleBase" id="RU366066"/>
    </source>
</evidence>
<dbReference type="EMBL" id="CP143784">
    <property type="protein sequence ID" value="WVN84890.1"/>
    <property type="molecule type" value="Genomic_DNA"/>
</dbReference>